<evidence type="ECO:0000313" key="2">
    <source>
        <dbReference type="Proteomes" id="UP000286482"/>
    </source>
</evidence>
<dbReference type="InterPro" id="IPR021974">
    <property type="entry name" value="DUF3581"/>
</dbReference>
<dbReference type="Proteomes" id="UP000286482">
    <property type="component" value="Unassembled WGS sequence"/>
</dbReference>
<dbReference type="OrthoDB" id="5892138at2"/>
<dbReference type="AlphaFoldDB" id="A0A420E5R8"/>
<dbReference type="EMBL" id="RAQO01000013">
    <property type="protein sequence ID" value="RKF12800.1"/>
    <property type="molecule type" value="Genomic_DNA"/>
</dbReference>
<evidence type="ECO:0000313" key="1">
    <source>
        <dbReference type="EMBL" id="RKF12800.1"/>
    </source>
</evidence>
<comment type="caution">
    <text evidence="1">The sequence shown here is derived from an EMBL/GenBank/DDBJ whole genome shotgun (WGS) entry which is preliminary data.</text>
</comment>
<organism evidence="1 2">
    <name type="scientific">Alginatibacterium sediminis</name>
    <dbReference type="NCBI Taxonomy" id="2164068"/>
    <lineage>
        <taxon>Bacteria</taxon>
        <taxon>Pseudomonadati</taxon>
        <taxon>Pseudomonadota</taxon>
        <taxon>Gammaproteobacteria</taxon>
        <taxon>Alteromonadales</taxon>
        <taxon>Alteromonadaceae</taxon>
        <taxon>Alginatibacterium</taxon>
    </lineage>
</organism>
<name>A0A420E5R8_9ALTE</name>
<dbReference type="RefSeq" id="WP_120356807.1">
    <property type="nucleotide sequence ID" value="NZ_RAQO01000013.1"/>
</dbReference>
<dbReference type="Pfam" id="PF12119">
    <property type="entry name" value="DUF3581"/>
    <property type="match status" value="1"/>
</dbReference>
<reference evidence="1 2" key="1">
    <citation type="submission" date="2018-09" db="EMBL/GenBank/DDBJ databases">
        <authorList>
            <person name="Wang Z."/>
        </authorList>
    </citation>
    <scope>NUCLEOTIDE SEQUENCE [LARGE SCALE GENOMIC DNA]</scope>
    <source>
        <strain evidence="1 2">ALS 81</strain>
    </source>
</reference>
<protein>
    <submittedName>
        <fullName evidence="1">DUF3581 family protein</fullName>
    </submittedName>
</protein>
<keyword evidence="2" id="KW-1185">Reference proteome</keyword>
<proteinExistence type="predicted"/>
<sequence>MNLKHYYSESSSNNSELEQFSFTKQQACDFAKSVANDFNAIHDADSSRFCVPGDLLFSVVLSKLGLSQEVTVNFAGMINDDRKLHIAQLDESHAQLQDQDEKCYLKVAHQGQHTFDQALISNLVQEYVRFSGQNFPHILEPLLKQHDLMLNLNRPLVIYESMSLHLDSLELEDASIEFAGGELVPEGKRYIALLNFKVMGQNGQVGIGQKRMVLGKLLPFEQAVSDELVQKYTNKRDLYLANKA</sequence>
<gene>
    <name evidence="1" type="ORF">DBZ36_20260</name>
</gene>
<accession>A0A420E5R8</accession>